<name>A0A7H1MKB2_9LACO</name>
<feature type="domain" description="Smf/DprA SLOG" evidence="2">
    <location>
        <begin position="77"/>
        <end position="285"/>
    </location>
</feature>
<gene>
    <name evidence="3" type="primary">dprA</name>
    <name evidence="3" type="ORF">FY536_00795</name>
</gene>
<keyword evidence="4" id="KW-1185">Reference proteome</keyword>
<accession>A0A7H1MKB2</accession>
<dbReference type="EMBL" id="CP043431">
    <property type="protein sequence ID" value="QNT63898.1"/>
    <property type="molecule type" value="Genomic_DNA"/>
</dbReference>
<dbReference type="Gene3D" id="3.40.50.450">
    <property type="match status" value="1"/>
</dbReference>
<evidence type="ECO:0000313" key="4">
    <source>
        <dbReference type="Proteomes" id="UP000516446"/>
    </source>
</evidence>
<dbReference type="InterPro" id="IPR057666">
    <property type="entry name" value="DrpA_SLOG"/>
</dbReference>
<dbReference type="NCBIfam" id="TIGR00732">
    <property type="entry name" value="dprA"/>
    <property type="match status" value="1"/>
</dbReference>
<dbReference type="SUPFAM" id="SSF102405">
    <property type="entry name" value="MCP/YpsA-like"/>
    <property type="match status" value="1"/>
</dbReference>
<comment type="similarity">
    <text evidence="1">Belongs to the DprA/Smf family.</text>
</comment>
<dbReference type="PANTHER" id="PTHR43022:SF1">
    <property type="entry name" value="PROTEIN SMF"/>
    <property type="match status" value="1"/>
</dbReference>
<dbReference type="AlphaFoldDB" id="A0A7H1MKB2"/>
<reference evidence="3 4" key="1">
    <citation type="submission" date="2019-08" db="EMBL/GenBank/DDBJ databases">
        <authorList>
            <person name="Chang H.C."/>
            <person name="Mun S.Y."/>
        </authorList>
    </citation>
    <scope>NUCLEOTIDE SEQUENCE [LARGE SCALE GENOMIC DNA]</scope>
    <source>
        <strain evidence="3 4">SK</strain>
    </source>
</reference>
<dbReference type="Proteomes" id="UP000516446">
    <property type="component" value="Chromosome"/>
</dbReference>
<dbReference type="Pfam" id="PF02481">
    <property type="entry name" value="DNA_processg_A"/>
    <property type="match status" value="1"/>
</dbReference>
<dbReference type="InterPro" id="IPR003488">
    <property type="entry name" value="DprA"/>
</dbReference>
<proteinExistence type="inferred from homology"/>
<dbReference type="RefSeq" id="WP_006845549.1">
    <property type="nucleotide sequence ID" value="NZ_CP026847.1"/>
</dbReference>
<protein>
    <submittedName>
        <fullName evidence="3">DNA-protecting protein DprA</fullName>
    </submittedName>
</protein>
<sequence>MTNRIFILVLLLIPKITLEQRIKIYQNIDWPQEQSCSSWMDCLMIAMDKLNLAKKIGLDNLLEDLIEQLRRIERTDYICILDEFYPLKLHVLAYPPLVLFYQGNLDLLQTPCLAIVGARKNSSYGNFLLQSWIPSLNAAGLTIVSGLAEGIDAIAHHNTLKVGGRTIGVLGTGLNQIYPRHHKRLQQTIGEKGLVISEYLPNQGPRKYQFPQRNRLIAALSHCVLVVEARYRSGSLITADLALDLNRGVLTIPGRVDFALSRGCNELLVQGAQPVLSAKDVISAFNEYYWLN</sequence>
<organism evidence="3 4">
    <name type="scientific">Weissella koreensis</name>
    <dbReference type="NCBI Taxonomy" id="165096"/>
    <lineage>
        <taxon>Bacteria</taxon>
        <taxon>Bacillati</taxon>
        <taxon>Bacillota</taxon>
        <taxon>Bacilli</taxon>
        <taxon>Lactobacillales</taxon>
        <taxon>Lactobacillaceae</taxon>
        <taxon>Weissella</taxon>
    </lineage>
</organism>
<evidence type="ECO:0000313" key="3">
    <source>
        <dbReference type="EMBL" id="QNT63898.1"/>
    </source>
</evidence>
<evidence type="ECO:0000259" key="2">
    <source>
        <dbReference type="Pfam" id="PF02481"/>
    </source>
</evidence>
<evidence type="ECO:0000256" key="1">
    <source>
        <dbReference type="ARBA" id="ARBA00006525"/>
    </source>
</evidence>
<dbReference type="GO" id="GO:0009294">
    <property type="term" value="P:DNA-mediated transformation"/>
    <property type="evidence" value="ECO:0007669"/>
    <property type="project" value="InterPro"/>
</dbReference>
<dbReference type="PANTHER" id="PTHR43022">
    <property type="entry name" value="PROTEIN SMF"/>
    <property type="match status" value="1"/>
</dbReference>